<organism evidence="2 3">
    <name type="scientific">Panaeolus cyanescens</name>
    <dbReference type="NCBI Taxonomy" id="181874"/>
    <lineage>
        <taxon>Eukaryota</taxon>
        <taxon>Fungi</taxon>
        <taxon>Dikarya</taxon>
        <taxon>Basidiomycota</taxon>
        <taxon>Agaricomycotina</taxon>
        <taxon>Agaricomycetes</taxon>
        <taxon>Agaricomycetidae</taxon>
        <taxon>Agaricales</taxon>
        <taxon>Agaricineae</taxon>
        <taxon>Galeropsidaceae</taxon>
        <taxon>Panaeolus</taxon>
    </lineage>
</organism>
<evidence type="ECO:0000313" key="3">
    <source>
        <dbReference type="Proteomes" id="UP000284842"/>
    </source>
</evidence>
<proteinExistence type="predicted"/>
<dbReference type="Proteomes" id="UP000284842">
    <property type="component" value="Unassembled WGS sequence"/>
</dbReference>
<reference evidence="2 3" key="1">
    <citation type="journal article" date="2018" name="Evol. Lett.">
        <title>Horizontal gene cluster transfer increased hallucinogenic mushroom diversity.</title>
        <authorList>
            <person name="Reynolds H.T."/>
            <person name="Vijayakumar V."/>
            <person name="Gluck-Thaler E."/>
            <person name="Korotkin H.B."/>
            <person name="Matheny P.B."/>
            <person name="Slot J.C."/>
        </authorList>
    </citation>
    <scope>NUCLEOTIDE SEQUENCE [LARGE SCALE GENOMIC DNA]</scope>
    <source>
        <strain evidence="2 3">2629</strain>
    </source>
</reference>
<evidence type="ECO:0000313" key="2">
    <source>
        <dbReference type="EMBL" id="PPQ83124.1"/>
    </source>
</evidence>
<gene>
    <name evidence="2" type="ORF">CVT24_012195</name>
</gene>
<name>A0A409WX75_9AGAR</name>
<keyword evidence="3" id="KW-1185">Reference proteome</keyword>
<dbReference type="InParanoid" id="A0A409WX75"/>
<comment type="caution">
    <text evidence="2">The sequence shown here is derived from an EMBL/GenBank/DDBJ whole genome shotgun (WGS) entry which is preliminary data.</text>
</comment>
<dbReference type="AlphaFoldDB" id="A0A409WX75"/>
<sequence>MIVVNSGYFVTAQDTFNWLNQYPPHVAKGRQFAAVPEAFEFYLTRPPPPPIRDSDELEKEDDPKIFTLTNEPATWMRVMPHLNAPLKRVVRPGPDGGVQKVFEHDAYIIPNPKLTSQLVVVVPLQQDIVRKDQLNISCYPVESEQSKEIKKIIADELKISEDRVHWIVDVQRDYAESVVGCSGGIIKESYLQYFSRVDLSIELLSTKIEAVETAIIDQHHQERRLGHKEPSTLFTLQSNMFTPSYSAFTMQLRVTVKKGCKIRKSDKTVQLRFHKMPIDLHTIPIEGEEDSEGHKVPDYESYL</sequence>
<accession>A0A409WX75</accession>
<evidence type="ECO:0000256" key="1">
    <source>
        <dbReference type="SAM" id="MobiDB-lite"/>
    </source>
</evidence>
<feature type="compositionally biased region" description="Basic and acidic residues" evidence="1">
    <location>
        <begin position="292"/>
        <end position="303"/>
    </location>
</feature>
<feature type="region of interest" description="Disordered" evidence="1">
    <location>
        <begin position="284"/>
        <end position="303"/>
    </location>
</feature>
<dbReference type="EMBL" id="NHTK01005065">
    <property type="protein sequence ID" value="PPQ83124.1"/>
    <property type="molecule type" value="Genomic_DNA"/>
</dbReference>
<protein>
    <submittedName>
        <fullName evidence="2">Uncharacterized protein</fullName>
    </submittedName>
</protein>